<protein>
    <submittedName>
        <fullName evidence="2">Unnamed protein product</fullName>
    </submittedName>
</protein>
<organism evidence="2 3">
    <name type="scientific">Phytophthora lilii</name>
    <dbReference type="NCBI Taxonomy" id="2077276"/>
    <lineage>
        <taxon>Eukaryota</taxon>
        <taxon>Sar</taxon>
        <taxon>Stramenopiles</taxon>
        <taxon>Oomycota</taxon>
        <taxon>Peronosporomycetes</taxon>
        <taxon>Peronosporales</taxon>
        <taxon>Peronosporaceae</taxon>
        <taxon>Phytophthora</taxon>
    </lineage>
</organism>
<evidence type="ECO:0000313" key="3">
    <source>
        <dbReference type="Proteomes" id="UP001165083"/>
    </source>
</evidence>
<evidence type="ECO:0000313" key="2">
    <source>
        <dbReference type="EMBL" id="GMF17274.1"/>
    </source>
</evidence>
<gene>
    <name evidence="2" type="ORF">Plil01_000629300</name>
</gene>
<name>A0A9W6TPK6_9STRA</name>
<keyword evidence="3" id="KW-1185">Reference proteome</keyword>
<reference evidence="2" key="1">
    <citation type="submission" date="2023-04" db="EMBL/GenBank/DDBJ databases">
        <title>Phytophthora lilii NBRC 32176.</title>
        <authorList>
            <person name="Ichikawa N."/>
            <person name="Sato H."/>
            <person name="Tonouchi N."/>
        </authorList>
    </citation>
    <scope>NUCLEOTIDE SEQUENCE</scope>
    <source>
        <strain evidence="2">NBRC 32176</strain>
    </source>
</reference>
<dbReference type="Proteomes" id="UP001165083">
    <property type="component" value="Unassembled WGS sequence"/>
</dbReference>
<proteinExistence type="predicted"/>
<evidence type="ECO:0000256" key="1">
    <source>
        <dbReference type="SAM" id="Coils"/>
    </source>
</evidence>
<keyword evidence="1" id="KW-0175">Coiled coil</keyword>
<accession>A0A9W6TPK6</accession>
<feature type="coiled-coil region" evidence="1">
    <location>
        <begin position="25"/>
        <end position="61"/>
    </location>
</feature>
<dbReference type="AlphaFoldDB" id="A0A9W6TPK6"/>
<dbReference type="EMBL" id="BSXW01000276">
    <property type="protein sequence ID" value="GMF17274.1"/>
    <property type="molecule type" value="Genomic_DNA"/>
</dbReference>
<sequence>MRKAEEKRARRAIDLKMLKLSEDAAQQAARHRREVTEKYDKLREEADYKEIRRRIDGIEKQKIVHRRRQREWEAFKAESLARKEALKLQEKESYNSLKTEWESTIADQVRKRAKLVEQLLQLEEVPGEWEKMHAQLHQRVKERSKLLTAKYKANGVEIPNREVTERAQHEITAEETDDERLKVIDTGCYFIKSH</sequence>
<dbReference type="OrthoDB" id="119740at2759"/>
<comment type="caution">
    <text evidence="2">The sequence shown here is derived from an EMBL/GenBank/DDBJ whole genome shotgun (WGS) entry which is preliminary data.</text>
</comment>